<protein>
    <recommendedName>
        <fullName evidence="1">Bulb-type lectin domain-containing protein</fullName>
    </recommendedName>
</protein>
<dbReference type="SMART" id="SM00108">
    <property type="entry name" value="B_lectin"/>
    <property type="match status" value="1"/>
</dbReference>
<evidence type="ECO:0000313" key="3">
    <source>
        <dbReference type="Proteomes" id="UP001180020"/>
    </source>
</evidence>
<dbReference type="Gene3D" id="2.90.10.10">
    <property type="entry name" value="Bulb-type lectin domain"/>
    <property type="match status" value="1"/>
</dbReference>
<dbReference type="GO" id="GO:0051707">
    <property type="term" value="P:response to other organism"/>
    <property type="evidence" value="ECO:0007669"/>
    <property type="project" value="UniProtKB-ARBA"/>
</dbReference>
<name>A0AAV9DC10_ACOCL</name>
<feature type="domain" description="Bulb-type lectin" evidence="1">
    <location>
        <begin position="14"/>
        <end position="122"/>
    </location>
</feature>
<keyword evidence="3" id="KW-1185">Reference proteome</keyword>
<dbReference type="AlphaFoldDB" id="A0AAV9DC10"/>
<proteinExistence type="predicted"/>
<evidence type="ECO:0000259" key="1">
    <source>
        <dbReference type="PROSITE" id="PS50927"/>
    </source>
</evidence>
<dbReference type="CDD" id="cd00028">
    <property type="entry name" value="B_lectin"/>
    <property type="match status" value="1"/>
</dbReference>
<dbReference type="InterPro" id="IPR001480">
    <property type="entry name" value="Bulb-type_lectin_dom"/>
</dbReference>
<organism evidence="2 3">
    <name type="scientific">Acorus calamus</name>
    <name type="common">Sweet flag</name>
    <dbReference type="NCBI Taxonomy" id="4465"/>
    <lineage>
        <taxon>Eukaryota</taxon>
        <taxon>Viridiplantae</taxon>
        <taxon>Streptophyta</taxon>
        <taxon>Embryophyta</taxon>
        <taxon>Tracheophyta</taxon>
        <taxon>Spermatophyta</taxon>
        <taxon>Magnoliopsida</taxon>
        <taxon>Liliopsida</taxon>
        <taxon>Acoraceae</taxon>
        <taxon>Acorus</taxon>
    </lineage>
</organism>
<gene>
    <name evidence="2" type="ORF">QJS10_CPB14g01189</name>
</gene>
<sequence>MLSLIGENCEAASSNVLFSGDSLNAGQALNYGSYKFIMQSDCNLVLYDGGRAIWSSNTNGKGSACYLRMQYDANLVIYDTGERAVWASNTSRGRGNYLCVLQNDRNVVIYGGAYWATGSQIAGVGVTILPRRRIIHRRQW</sequence>
<accession>A0AAV9DC10</accession>
<dbReference type="SUPFAM" id="SSF51110">
    <property type="entry name" value="alpha-D-mannose-specific plant lectins"/>
    <property type="match status" value="1"/>
</dbReference>
<dbReference type="EMBL" id="JAUJYO010000014">
    <property type="protein sequence ID" value="KAK1297903.1"/>
    <property type="molecule type" value="Genomic_DNA"/>
</dbReference>
<dbReference type="InterPro" id="IPR036426">
    <property type="entry name" value="Bulb-type_lectin_dom_sf"/>
</dbReference>
<reference evidence="2" key="2">
    <citation type="submission" date="2023-06" db="EMBL/GenBank/DDBJ databases">
        <authorList>
            <person name="Ma L."/>
            <person name="Liu K.-W."/>
            <person name="Li Z."/>
            <person name="Hsiao Y.-Y."/>
            <person name="Qi Y."/>
            <person name="Fu T."/>
            <person name="Tang G."/>
            <person name="Zhang D."/>
            <person name="Sun W.-H."/>
            <person name="Liu D.-K."/>
            <person name="Li Y."/>
            <person name="Chen G.-Z."/>
            <person name="Liu X.-D."/>
            <person name="Liao X.-Y."/>
            <person name="Jiang Y.-T."/>
            <person name="Yu X."/>
            <person name="Hao Y."/>
            <person name="Huang J."/>
            <person name="Zhao X.-W."/>
            <person name="Ke S."/>
            <person name="Chen Y.-Y."/>
            <person name="Wu W.-L."/>
            <person name="Hsu J.-L."/>
            <person name="Lin Y.-F."/>
            <person name="Huang M.-D."/>
            <person name="Li C.-Y."/>
            <person name="Huang L."/>
            <person name="Wang Z.-W."/>
            <person name="Zhao X."/>
            <person name="Zhong W.-Y."/>
            <person name="Peng D.-H."/>
            <person name="Ahmad S."/>
            <person name="Lan S."/>
            <person name="Zhang J.-S."/>
            <person name="Tsai W.-C."/>
            <person name="Van De Peer Y."/>
            <person name="Liu Z.-J."/>
        </authorList>
    </citation>
    <scope>NUCLEOTIDE SEQUENCE</scope>
    <source>
        <strain evidence="2">CP</strain>
        <tissue evidence="2">Leaves</tissue>
    </source>
</reference>
<dbReference type="Proteomes" id="UP001180020">
    <property type="component" value="Unassembled WGS sequence"/>
</dbReference>
<reference evidence="2" key="1">
    <citation type="journal article" date="2023" name="Nat. Commun.">
        <title>Diploid and tetraploid genomes of Acorus and the evolution of monocots.</title>
        <authorList>
            <person name="Ma L."/>
            <person name="Liu K.W."/>
            <person name="Li Z."/>
            <person name="Hsiao Y.Y."/>
            <person name="Qi Y."/>
            <person name="Fu T."/>
            <person name="Tang G.D."/>
            <person name="Zhang D."/>
            <person name="Sun W.H."/>
            <person name="Liu D.K."/>
            <person name="Li Y."/>
            <person name="Chen G.Z."/>
            <person name="Liu X.D."/>
            <person name="Liao X.Y."/>
            <person name="Jiang Y.T."/>
            <person name="Yu X."/>
            <person name="Hao Y."/>
            <person name="Huang J."/>
            <person name="Zhao X.W."/>
            <person name="Ke S."/>
            <person name="Chen Y.Y."/>
            <person name="Wu W.L."/>
            <person name="Hsu J.L."/>
            <person name="Lin Y.F."/>
            <person name="Huang M.D."/>
            <person name="Li C.Y."/>
            <person name="Huang L."/>
            <person name="Wang Z.W."/>
            <person name="Zhao X."/>
            <person name="Zhong W.Y."/>
            <person name="Peng D.H."/>
            <person name="Ahmad S."/>
            <person name="Lan S."/>
            <person name="Zhang J.S."/>
            <person name="Tsai W.C."/>
            <person name="Van de Peer Y."/>
            <person name="Liu Z.J."/>
        </authorList>
    </citation>
    <scope>NUCLEOTIDE SEQUENCE</scope>
    <source>
        <strain evidence="2">CP</strain>
    </source>
</reference>
<evidence type="ECO:0000313" key="2">
    <source>
        <dbReference type="EMBL" id="KAK1297903.1"/>
    </source>
</evidence>
<dbReference type="PROSITE" id="PS50927">
    <property type="entry name" value="BULB_LECTIN"/>
    <property type="match status" value="1"/>
</dbReference>
<comment type="caution">
    <text evidence="2">The sequence shown here is derived from an EMBL/GenBank/DDBJ whole genome shotgun (WGS) entry which is preliminary data.</text>
</comment>